<accession>A0A699VHT9</accession>
<sequence length="48" mass="5457">MDLFAVIRRSDPTKVRVWERELAEREVKLLKLTGGRIVSLNPPVSPAL</sequence>
<feature type="non-terminal residue" evidence="1">
    <location>
        <position position="1"/>
    </location>
</feature>
<protein>
    <submittedName>
        <fullName evidence="1">Uncharacterized protein</fullName>
    </submittedName>
</protein>
<proteinExistence type="predicted"/>
<organism evidence="1">
    <name type="scientific">Tanacetum cinerariifolium</name>
    <name type="common">Dalmatian daisy</name>
    <name type="synonym">Chrysanthemum cinerariifolium</name>
    <dbReference type="NCBI Taxonomy" id="118510"/>
    <lineage>
        <taxon>Eukaryota</taxon>
        <taxon>Viridiplantae</taxon>
        <taxon>Streptophyta</taxon>
        <taxon>Embryophyta</taxon>
        <taxon>Tracheophyta</taxon>
        <taxon>Spermatophyta</taxon>
        <taxon>Magnoliopsida</taxon>
        <taxon>eudicotyledons</taxon>
        <taxon>Gunneridae</taxon>
        <taxon>Pentapetalae</taxon>
        <taxon>asterids</taxon>
        <taxon>campanulids</taxon>
        <taxon>Asterales</taxon>
        <taxon>Asteraceae</taxon>
        <taxon>Asteroideae</taxon>
        <taxon>Anthemideae</taxon>
        <taxon>Anthemidinae</taxon>
        <taxon>Tanacetum</taxon>
    </lineage>
</organism>
<comment type="caution">
    <text evidence="1">The sequence shown here is derived from an EMBL/GenBank/DDBJ whole genome shotgun (WGS) entry which is preliminary data.</text>
</comment>
<feature type="non-terminal residue" evidence="1">
    <location>
        <position position="48"/>
    </location>
</feature>
<name>A0A699VHT9_TANCI</name>
<dbReference type="AlphaFoldDB" id="A0A699VHT9"/>
<evidence type="ECO:0000313" key="1">
    <source>
        <dbReference type="EMBL" id="GFD34827.1"/>
    </source>
</evidence>
<gene>
    <name evidence="1" type="ORF">Tci_906796</name>
</gene>
<reference evidence="1" key="1">
    <citation type="journal article" date="2019" name="Sci. Rep.">
        <title>Draft genome of Tanacetum cinerariifolium, the natural source of mosquito coil.</title>
        <authorList>
            <person name="Yamashiro T."/>
            <person name="Shiraishi A."/>
            <person name="Satake H."/>
            <person name="Nakayama K."/>
        </authorList>
    </citation>
    <scope>NUCLEOTIDE SEQUENCE</scope>
</reference>
<dbReference type="EMBL" id="BKCJ011451184">
    <property type="protein sequence ID" value="GFD34827.1"/>
    <property type="molecule type" value="Genomic_DNA"/>
</dbReference>